<name>A0A3G5A9G3_9VIRU</name>
<sequence>MAAPTIKMVTISFWGSSLEFAPCSWAEFQKYLIPLNVSFSNHYCFYVSKEKIVRARIQNEESYNRCMNVAIGENIFFTFALKFETDPDDLGLKIESKEFVYSIDDRGVLMEKKNENLVCVPFGLTNQALVVWDYENCPFPGGCVVEEVYEKLISVVSGMVQCKKSDVHVEMSYDKSEKAYRGAVMLGEKKNLTHHSFCNRDNNRSKKKRKNRAEKILIRIMYKKLLRIEHYTNVVIISADQDLLGTCAILSKFDMRRKWILIHSQEKEIGIATIMRESPLWSMRYQFRDLLSIEKNSKSCRERRYERGGRRGTAAAGKV</sequence>
<reference evidence="1" key="1">
    <citation type="submission" date="2018-10" db="EMBL/GenBank/DDBJ databases">
        <title>Hidden diversity of soil giant viruses.</title>
        <authorList>
            <person name="Schulz F."/>
            <person name="Alteio L."/>
            <person name="Goudeau D."/>
            <person name="Ryan E.M."/>
            <person name="Malmstrom R.R."/>
            <person name="Blanchard J."/>
            <person name="Woyke T."/>
        </authorList>
    </citation>
    <scope>NUCLEOTIDE SEQUENCE</scope>
    <source>
        <strain evidence="1">HYV1</strain>
    </source>
</reference>
<protein>
    <recommendedName>
        <fullName evidence="2">NYN domain-containing protein</fullName>
    </recommendedName>
</protein>
<dbReference type="EMBL" id="MK072386">
    <property type="protein sequence ID" value="AYV83124.1"/>
    <property type="molecule type" value="Genomic_DNA"/>
</dbReference>
<gene>
    <name evidence="1" type="ORF">Hyperionvirus4_89</name>
</gene>
<evidence type="ECO:0008006" key="2">
    <source>
        <dbReference type="Google" id="ProtNLM"/>
    </source>
</evidence>
<accession>A0A3G5A9G3</accession>
<organism evidence="1">
    <name type="scientific">Hyperionvirus sp</name>
    <dbReference type="NCBI Taxonomy" id="2487770"/>
    <lineage>
        <taxon>Viruses</taxon>
        <taxon>Varidnaviria</taxon>
        <taxon>Bamfordvirae</taxon>
        <taxon>Nucleocytoviricota</taxon>
        <taxon>Megaviricetes</taxon>
        <taxon>Imitervirales</taxon>
        <taxon>Mimiviridae</taxon>
        <taxon>Klosneuvirinae</taxon>
    </lineage>
</organism>
<evidence type="ECO:0000313" key="1">
    <source>
        <dbReference type="EMBL" id="AYV83124.1"/>
    </source>
</evidence>
<proteinExistence type="predicted"/>